<accession>I4C5G0</accession>
<protein>
    <recommendedName>
        <fullName evidence="1">DUF1638 domain-containing protein</fullName>
    </recommendedName>
</protein>
<sequence length="232" mass="26120">MNTRRNENPTAIIACDVMRKELEAAADGSQIQFHFLDQGLHRTPQEMAGIIQQEIDTLESVSKIVLGYGLCSGGIKGVKPRGAQLIIPRCHDCIPLFFGSLEKYDLMFKARPGTYYLTPGWVAAKKDPLGIIYDDYAPKHGLETAFWVMEEELKHYTHIALIDTKVGNCPELKTRAKENCSILKKDYDEIEGSLSYFERLIHGPYTPEEFVTIEAGGEITEAHFFGYLGRSQ</sequence>
<dbReference type="Proteomes" id="UP000006055">
    <property type="component" value="Chromosome"/>
</dbReference>
<evidence type="ECO:0000313" key="2">
    <source>
        <dbReference type="EMBL" id="AFM24801.1"/>
    </source>
</evidence>
<proteinExistence type="predicted"/>
<gene>
    <name evidence="2" type="ordered locus">Desti_2102</name>
</gene>
<name>I4C5G0_DESTA</name>
<evidence type="ECO:0000259" key="1">
    <source>
        <dbReference type="Pfam" id="PF07796"/>
    </source>
</evidence>
<dbReference type="EMBL" id="CP003360">
    <property type="protein sequence ID" value="AFM24801.1"/>
    <property type="molecule type" value="Genomic_DNA"/>
</dbReference>
<evidence type="ECO:0000313" key="3">
    <source>
        <dbReference type="Proteomes" id="UP000006055"/>
    </source>
</evidence>
<reference evidence="3" key="1">
    <citation type="submission" date="2012-06" db="EMBL/GenBank/DDBJ databases">
        <title>Complete sequence of chromosome of Desulfomonile tiedjei DSM 6799.</title>
        <authorList>
            <person name="Lucas S."/>
            <person name="Copeland A."/>
            <person name="Lapidus A."/>
            <person name="Glavina del Rio T."/>
            <person name="Dalin E."/>
            <person name="Tice H."/>
            <person name="Bruce D."/>
            <person name="Goodwin L."/>
            <person name="Pitluck S."/>
            <person name="Peters L."/>
            <person name="Ovchinnikova G."/>
            <person name="Zeytun A."/>
            <person name="Lu M."/>
            <person name="Kyrpides N."/>
            <person name="Mavromatis K."/>
            <person name="Ivanova N."/>
            <person name="Brettin T."/>
            <person name="Detter J.C."/>
            <person name="Han C."/>
            <person name="Larimer F."/>
            <person name="Land M."/>
            <person name="Hauser L."/>
            <person name="Markowitz V."/>
            <person name="Cheng J.-F."/>
            <person name="Hugenholtz P."/>
            <person name="Woyke T."/>
            <person name="Wu D."/>
            <person name="Spring S."/>
            <person name="Schroeder M."/>
            <person name="Brambilla E."/>
            <person name="Klenk H.-P."/>
            <person name="Eisen J.A."/>
        </authorList>
    </citation>
    <scope>NUCLEOTIDE SEQUENCE [LARGE SCALE GENOMIC DNA]</scope>
    <source>
        <strain evidence="3">ATCC 49306 / DSM 6799 / DCB-1</strain>
    </source>
</reference>
<dbReference type="Pfam" id="PF07796">
    <property type="entry name" value="DUF1638"/>
    <property type="match status" value="1"/>
</dbReference>
<keyword evidence="3" id="KW-1185">Reference proteome</keyword>
<dbReference type="eggNOG" id="COG0145">
    <property type="taxonomic scope" value="Bacteria"/>
</dbReference>
<dbReference type="AlphaFoldDB" id="I4C5G0"/>
<organism evidence="2 3">
    <name type="scientific">Desulfomonile tiedjei (strain ATCC 49306 / DSM 6799 / DCB-1)</name>
    <dbReference type="NCBI Taxonomy" id="706587"/>
    <lineage>
        <taxon>Bacteria</taxon>
        <taxon>Pseudomonadati</taxon>
        <taxon>Thermodesulfobacteriota</taxon>
        <taxon>Desulfomonilia</taxon>
        <taxon>Desulfomonilales</taxon>
        <taxon>Desulfomonilaceae</taxon>
        <taxon>Desulfomonile</taxon>
    </lineage>
</organism>
<dbReference type="InterPro" id="IPR012437">
    <property type="entry name" value="DUF1638"/>
</dbReference>
<dbReference type="STRING" id="706587.Desti_2102"/>
<dbReference type="HOGENOM" id="CLU_098957_0_0_7"/>
<dbReference type="KEGG" id="dti:Desti_2102"/>
<feature type="domain" description="DUF1638" evidence="1">
    <location>
        <begin position="35"/>
        <end position="200"/>
    </location>
</feature>
<dbReference type="RefSeq" id="WP_014809945.1">
    <property type="nucleotide sequence ID" value="NC_018025.1"/>
</dbReference>
<dbReference type="OrthoDB" id="9787351at2"/>